<feature type="transmembrane region" description="Helical" evidence="1">
    <location>
        <begin position="85"/>
        <end position="105"/>
    </location>
</feature>
<dbReference type="Proteomes" id="UP000225148">
    <property type="component" value="Segment"/>
</dbReference>
<dbReference type="KEGG" id="vg:40085511"/>
<name>A0A1Z1LXJ2_9CAUD</name>
<keyword evidence="3" id="KW-1185">Reference proteome</keyword>
<dbReference type="EMBL" id="MF036690">
    <property type="protein sequence ID" value="ARW57525.1"/>
    <property type="molecule type" value="Genomic_DNA"/>
</dbReference>
<feature type="transmembrane region" description="Helical" evidence="1">
    <location>
        <begin position="59"/>
        <end position="78"/>
    </location>
</feature>
<accession>A0A1Z1LXJ2</accession>
<proteinExistence type="predicted"/>
<protein>
    <submittedName>
        <fullName evidence="2">Uncharacterized protein</fullName>
    </submittedName>
</protein>
<keyword evidence="1" id="KW-0812">Transmembrane</keyword>
<keyword evidence="1" id="KW-1133">Transmembrane helix</keyword>
<dbReference type="GeneID" id="40085511"/>
<dbReference type="OrthoDB" id="28432at10239"/>
<feature type="transmembrane region" description="Helical" evidence="1">
    <location>
        <begin position="30"/>
        <end position="53"/>
    </location>
</feature>
<evidence type="ECO:0000313" key="3">
    <source>
        <dbReference type="Proteomes" id="UP000225148"/>
    </source>
</evidence>
<reference evidence="2 3" key="1">
    <citation type="submission" date="2017-04" db="EMBL/GenBank/DDBJ databases">
        <title>Environmental T4-family bacteriophages evolve to escape abortive infection via multiple routes in a bacterial host employing altruistic suicide through Type III toxin-antitoxin systems.</title>
        <authorList>
            <person name="Chen B."/>
            <person name="Salmond G.P.C."/>
            <person name="Akusobi C."/>
            <person name="Fang X."/>
        </authorList>
    </citation>
    <scope>NUCLEOTIDE SEQUENCE [LARGE SCALE GENOMIC DNA]</scope>
</reference>
<dbReference type="RefSeq" id="YP_009609427.1">
    <property type="nucleotide sequence ID" value="NC_041996.1"/>
</dbReference>
<keyword evidence="1" id="KW-0472">Membrane</keyword>
<sequence length="161" mass="18278">MQIYRNSWHFKLNKFYSGNEWKIPTSLCPYFWKTAFFTLFAFIKAVGVASLAWMLGNGLTVWLLSVVGITTGSVVTAISSVFVGLILIAAIGAVCFGIAFGVHWLTEWVKDYLEERKYQKEKERRESGIPPKEPSLMMSFIKAKKSKFCPSIEFVDAEKSE</sequence>
<evidence type="ECO:0000256" key="1">
    <source>
        <dbReference type="SAM" id="Phobius"/>
    </source>
</evidence>
<organism evidence="2 3">
    <name type="scientific">Serratia phage CHI14</name>
    <dbReference type="NCBI Taxonomy" id="2006941"/>
    <lineage>
        <taxon>Viruses</taxon>
        <taxon>Duplodnaviria</taxon>
        <taxon>Heunggongvirae</taxon>
        <taxon>Uroviricota</taxon>
        <taxon>Caudoviricetes</taxon>
        <taxon>Pantevenvirales</taxon>
        <taxon>Straboviridae</taxon>
        <taxon>Tevenvirinae</taxon>
        <taxon>Winklervirus</taxon>
        <taxon>Winklervirus chi14</taxon>
    </lineage>
</organism>
<evidence type="ECO:0000313" key="2">
    <source>
        <dbReference type="EMBL" id="ARW57525.1"/>
    </source>
</evidence>